<proteinExistence type="predicted"/>
<sequence>MLESLACNSCGAPMQVPNSARFIKCNHCGAQLAVHREHDVTFTEAVDKLTETTKSLSDQVSQLTANQEIADLDRQWELQRNDFMITGKNGRTHLPTEGTAMVGGIVAVVFGGFWTVMAFAITSRSPFSMAKIFPLFGLVFIAVGLFGAIHASTKASEYKRAKRRYEAERARLKRR</sequence>
<feature type="transmembrane region" description="Helical" evidence="1">
    <location>
        <begin position="132"/>
        <end position="153"/>
    </location>
</feature>
<keyword evidence="3" id="KW-1185">Reference proteome</keyword>
<reference evidence="2 3" key="1">
    <citation type="submission" date="2024-02" db="EMBL/GenBank/DDBJ databases">
        <title>Rhodopirellula caenicola NBRC 110016.</title>
        <authorList>
            <person name="Ichikawa N."/>
            <person name="Katano-Makiyama Y."/>
            <person name="Hidaka K."/>
        </authorList>
    </citation>
    <scope>NUCLEOTIDE SEQUENCE [LARGE SCALE GENOMIC DNA]</scope>
    <source>
        <strain evidence="2 3">NBRC 110016</strain>
    </source>
</reference>
<protein>
    <recommendedName>
        <fullName evidence="4">Zinc ribbon domain-containing protein</fullName>
    </recommendedName>
</protein>
<evidence type="ECO:0000256" key="1">
    <source>
        <dbReference type="SAM" id="Phobius"/>
    </source>
</evidence>
<dbReference type="RefSeq" id="WP_345688199.1">
    <property type="nucleotide sequence ID" value="NZ_BAABRO010000022.1"/>
</dbReference>
<evidence type="ECO:0000313" key="3">
    <source>
        <dbReference type="Proteomes" id="UP001416858"/>
    </source>
</evidence>
<dbReference type="EMBL" id="BAABRO010000022">
    <property type="protein sequence ID" value="GAA5510352.1"/>
    <property type="molecule type" value="Genomic_DNA"/>
</dbReference>
<name>A0ABP9W2I4_9BACT</name>
<keyword evidence="1" id="KW-1133">Transmembrane helix</keyword>
<keyword evidence="1" id="KW-0472">Membrane</keyword>
<gene>
    <name evidence="2" type="ORF">Rcae01_05860</name>
</gene>
<evidence type="ECO:0008006" key="4">
    <source>
        <dbReference type="Google" id="ProtNLM"/>
    </source>
</evidence>
<comment type="caution">
    <text evidence="2">The sequence shown here is derived from an EMBL/GenBank/DDBJ whole genome shotgun (WGS) entry which is preliminary data.</text>
</comment>
<dbReference type="Proteomes" id="UP001416858">
    <property type="component" value="Unassembled WGS sequence"/>
</dbReference>
<evidence type="ECO:0000313" key="2">
    <source>
        <dbReference type="EMBL" id="GAA5510352.1"/>
    </source>
</evidence>
<feature type="transmembrane region" description="Helical" evidence="1">
    <location>
        <begin position="98"/>
        <end position="120"/>
    </location>
</feature>
<organism evidence="2 3">
    <name type="scientific">Novipirellula caenicola</name>
    <dbReference type="NCBI Taxonomy" id="1536901"/>
    <lineage>
        <taxon>Bacteria</taxon>
        <taxon>Pseudomonadati</taxon>
        <taxon>Planctomycetota</taxon>
        <taxon>Planctomycetia</taxon>
        <taxon>Pirellulales</taxon>
        <taxon>Pirellulaceae</taxon>
        <taxon>Novipirellula</taxon>
    </lineage>
</organism>
<accession>A0ABP9W2I4</accession>
<keyword evidence="1" id="KW-0812">Transmembrane</keyword>